<comment type="caution">
    <text evidence="2">The sequence shown here is derived from an EMBL/GenBank/DDBJ whole genome shotgun (WGS) entry which is preliminary data.</text>
</comment>
<dbReference type="PANTHER" id="PTHR46512">
    <property type="entry name" value="PEPTIDYLPROLYL ISOMERASE"/>
    <property type="match status" value="1"/>
</dbReference>
<organism evidence="2 3">
    <name type="scientific">Trypanosoma equiperdum</name>
    <dbReference type="NCBI Taxonomy" id="5694"/>
    <lineage>
        <taxon>Eukaryota</taxon>
        <taxon>Discoba</taxon>
        <taxon>Euglenozoa</taxon>
        <taxon>Kinetoplastea</taxon>
        <taxon>Metakinetoplastina</taxon>
        <taxon>Trypanosomatida</taxon>
        <taxon>Trypanosomatidae</taxon>
        <taxon>Trypanosoma</taxon>
    </lineage>
</organism>
<dbReference type="EMBL" id="CZPT02000195">
    <property type="protein sequence ID" value="SCU64966.1"/>
    <property type="molecule type" value="Genomic_DNA"/>
</dbReference>
<dbReference type="Proteomes" id="UP000195570">
    <property type="component" value="Unassembled WGS sequence"/>
</dbReference>
<protein>
    <recommendedName>
        <fullName evidence="4">Tetratricopeptide repeat</fullName>
    </recommendedName>
</protein>
<dbReference type="GO" id="GO:0005740">
    <property type="term" value="C:mitochondrial envelope"/>
    <property type="evidence" value="ECO:0007669"/>
    <property type="project" value="TreeGrafter"/>
</dbReference>
<accession>A0A1G4I047</accession>
<sequence length="205" mass="23274">MEDVRPVTSPLTEDTAYTRCLRGAKEAKERGNTAISDKNFKEASFQYKKALLFLSEYIPGDGGFSEDALIDMLARRRGVATPRDLSPGRKSELMDLYVTVMNNLAVADMRLCRFDKGVEHTTKVLNVPGQEKNRKALWRRAECHVQRGHIEEAEKDVDVLAACAEGNGQQSEEVVEQLRMKIKEKKKQLVREERAICKKMFEHGS</sequence>
<dbReference type="PANTHER" id="PTHR46512:SF1">
    <property type="entry name" value="PEPTIDYLPROLYL ISOMERASE"/>
    <property type="match status" value="1"/>
</dbReference>
<dbReference type="Gene3D" id="1.25.40.10">
    <property type="entry name" value="Tetratricopeptide repeat domain"/>
    <property type="match status" value="1"/>
</dbReference>
<evidence type="ECO:0000313" key="2">
    <source>
        <dbReference type="EMBL" id="SCU64966.1"/>
    </source>
</evidence>
<gene>
    <name evidence="2" type="ORF">TEOVI_000766900</name>
</gene>
<dbReference type="GeneID" id="92381603"/>
<dbReference type="InterPro" id="IPR050754">
    <property type="entry name" value="FKBP4/5/8-like"/>
</dbReference>
<feature type="coiled-coil region" evidence="1">
    <location>
        <begin position="168"/>
        <end position="195"/>
    </location>
</feature>
<dbReference type="SMR" id="A0A1G4I047"/>
<dbReference type="GO" id="GO:0044183">
    <property type="term" value="F:protein folding chaperone"/>
    <property type="evidence" value="ECO:0007669"/>
    <property type="project" value="TreeGrafter"/>
</dbReference>
<dbReference type="RefSeq" id="XP_067076643.1">
    <property type="nucleotide sequence ID" value="XM_067220542.1"/>
</dbReference>
<dbReference type="VEuPathDB" id="TriTrypDB:TEOVI_000766900"/>
<keyword evidence="1" id="KW-0175">Coiled coil</keyword>
<dbReference type="InterPro" id="IPR011990">
    <property type="entry name" value="TPR-like_helical_dom_sf"/>
</dbReference>
<evidence type="ECO:0000313" key="3">
    <source>
        <dbReference type="Proteomes" id="UP000195570"/>
    </source>
</evidence>
<evidence type="ECO:0008006" key="4">
    <source>
        <dbReference type="Google" id="ProtNLM"/>
    </source>
</evidence>
<dbReference type="GO" id="GO:0012505">
    <property type="term" value="C:endomembrane system"/>
    <property type="evidence" value="ECO:0007669"/>
    <property type="project" value="TreeGrafter"/>
</dbReference>
<proteinExistence type="predicted"/>
<dbReference type="GO" id="GO:0005829">
    <property type="term" value="C:cytosol"/>
    <property type="evidence" value="ECO:0007669"/>
    <property type="project" value="TreeGrafter"/>
</dbReference>
<dbReference type="SUPFAM" id="SSF48452">
    <property type="entry name" value="TPR-like"/>
    <property type="match status" value="1"/>
</dbReference>
<reference evidence="2" key="1">
    <citation type="submission" date="2016-09" db="EMBL/GenBank/DDBJ databases">
        <authorList>
            <person name="Hebert L."/>
            <person name="Moumen B."/>
        </authorList>
    </citation>
    <scope>NUCLEOTIDE SEQUENCE [LARGE SCALE GENOMIC DNA]</scope>
    <source>
        <strain evidence="2">OVI</strain>
    </source>
</reference>
<dbReference type="AlphaFoldDB" id="A0A1G4I047"/>
<keyword evidence="3" id="KW-1185">Reference proteome</keyword>
<name>A0A1G4I047_TRYEQ</name>
<dbReference type="GO" id="GO:0016020">
    <property type="term" value="C:membrane"/>
    <property type="evidence" value="ECO:0007669"/>
    <property type="project" value="TreeGrafter"/>
</dbReference>
<evidence type="ECO:0000256" key="1">
    <source>
        <dbReference type="SAM" id="Coils"/>
    </source>
</evidence>